<protein>
    <submittedName>
        <fullName evidence="1">Uncharacterized protein</fullName>
    </submittedName>
</protein>
<gene>
    <name evidence="1" type="ORF">Cadr_000020980</name>
</gene>
<accession>A0A5N4CTK0</accession>
<name>A0A5N4CTK0_CAMDR</name>
<dbReference type="EMBL" id="JWIN03000019">
    <property type="protein sequence ID" value="KAB1262178.1"/>
    <property type="molecule type" value="Genomic_DNA"/>
</dbReference>
<evidence type="ECO:0000313" key="1">
    <source>
        <dbReference type="EMBL" id="KAB1262178.1"/>
    </source>
</evidence>
<dbReference type="Proteomes" id="UP000299084">
    <property type="component" value="Unassembled WGS sequence"/>
</dbReference>
<keyword evidence="2" id="KW-1185">Reference proteome</keyword>
<evidence type="ECO:0000313" key="2">
    <source>
        <dbReference type="Proteomes" id="UP000299084"/>
    </source>
</evidence>
<proteinExistence type="predicted"/>
<reference evidence="1 2" key="1">
    <citation type="journal article" date="2019" name="Mol. Ecol. Resour.">
        <title>Improving Illumina assemblies with Hi-C and long reads: an example with the North African dromedary.</title>
        <authorList>
            <person name="Elbers J.P."/>
            <person name="Rogers M.F."/>
            <person name="Perelman P.L."/>
            <person name="Proskuryakova A.A."/>
            <person name="Serdyukova N.A."/>
            <person name="Johnson W.E."/>
            <person name="Horin P."/>
            <person name="Corander J."/>
            <person name="Murphy D."/>
            <person name="Burger P.A."/>
        </authorList>
    </citation>
    <scope>NUCLEOTIDE SEQUENCE [LARGE SCALE GENOMIC DNA]</scope>
    <source>
        <strain evidence="1">Drom800</strain>
        <tissue evidence="1">Blood</tissue>
    </source>
</reference>
<comment type="caution">
    <text evidence="1">The sequence shown here is derived from an EMBL/GenBank/DDBJ whole genome shotgun (WGS) entry which is preliminary data.</text>
</comment>
<organism evidence="1 2">
    <name type="scientific">Camelus dromedarius</name>
    <name type="common">Dromedary</name>
    <name type="synonym">Arabian camel</name>
    <dbReference type="NCBI Taxonomy" id="9838"/>
    <lineage>
        <taxon>Eukaryota</taxon>
        <taxon>Metazoa</taxon>
        <taxon>Chordata</taxon>
        <taxon>Craniata</taxon>
        <taxon>Vertebrata</taxon>
        <taxon>Euteleostomi</taxon>
        <taxon>Mammalia</taxon>
        <taxon>Eutheria</taxon>
        <taxon>Laurasiatheria</taxon>
        <taxon>Artiodactyla</taxon>
        <taxon>Tylopoda</taxon>
        <taxon>Camelidae</taxon>
        <taxon>Camelus</taxon>
    </lineage>
</organism>
<sequence>MPETRESATLPRMKPLLTELISASLPAVEREAGARG</sequence>
<dbReference type="AlphaFoldDB" id="A0A5N4CTK0"/>